<keyword evidence="5 7" id="KW-1133">Transmembrane helix</keyword>
<reference evidence="10" key="1">
    <citation type="journal article" date="2019" name="Int. J. Syst. Evol. Microbiol.">
        <title>The Global Catalogue of Microorganisms (GCM) 10K type strain sequencing project: providing services to taxonomists for standard genome sequencing and annotation.</title>
        <authorList>
            <consortium name="The Broad Institute Genomics Platform"/>
            <consortium name="The Broad Institute Genome Sequencing Center for Infectious Disease"/>
            <person name="Wu L."/>
            <person name="Ma J."/>
        </authorList>
    </citation>
    <scope>NUCLEOTIDE SEQUENCE [LARGE SCALE GENOMIC DNA]</scope>
    <source>
        <strain evidence="10">CGMCC 4.7289</strain>
    </source>
</reference>
<name>A0ABV8LSF5_9ACTN</name>
<protein>
    <submittedName>
        <fullName evidence="9">DMT family transporter</fullName>
    </submittedName>
</protein>
<feature type="transmembrane region" description="Helical" evidence="7">
    <location>
        <begin position="201"/>
        <end position="221"/>
    </location>
</feature>
<keyword evidence="4 7" id="KW-0812">Transmembrane</keyword>
<keyword evidence="10" id="KW-1185">Reference proteome</keyword>
<dbReference type="SUPFAM" id="SSF103481">
    <property type="entry name" value="Multidrug resistance efflux transporter EmrE"/>
    <property type="match status" value="2"/>
</dbReference>
<evidence type="ECO:0000256" key="1">
    <source>
        <dbReference type="ARBA" id="ARBA00004651"/>
    </source>
</evidence>
<feature type="transmembrane region" description="Helical" evidence="7">
    <location>
        <begin position="289"/>
        <end position="307"/>
    </location>
</feature>
<evidence type="ECO:0000256" key="6">
    <source>
        <dbReference type="ARBA" id="ARBA00023136"/>
    </source>
</evidence>
<proteinExistence type="inferred from homology"/>
<feature type="domain" description="EamA" evidence="8">
    <location>
        <begin position="27"/>
        <end position="160"/>
    </location>
</feature>
<dbReference type="InterPro" id="IPR051258">
    <property type="entry name" value="Diverse_Substrate_Transporter"/>
</dbReference>
<dbReference type="Proteomes" id="UP001595816">
    <property type="component" value="Unassembled WGS sequence"/>
</dbReference>
<evidence type="ECO:0000259" key="8">
    <source>
        <dbReference type="Pfam" id="PF00892"/>
    </source>
</evidence>
<feature type="transmembrane region" description="Helical" evidence="7">
    <location>
        <begin position="263"/>
        <end position="283"/>
    </location>
</feature>
<dbReference type="InterPro" id="IPR000620">
    <property type="entry name" value="EamA_dom"/>
</dbReference>
<evidence type="ECO:0000256" key="5">
    <source>
        <dbReference type="ARBA" id="ARBA00022989"/>
    </source>
</evidence>
<gene>
    <name evidence="9" type="ORF">ACFOZ4_21645</name>
</gene>
<feature type="transmembrane region" description="Helical" evidence="7">
    <location>
        <begin position="52"/>
        <end position="75"/>
    </location>
</feature>
<organism evidence="9 10">
    <name type="scientific">Hamadaea flava</name>
    <dbReference type="NCBI Taxonomy" id="1742688"/>
    <lineage>
        <taxon>Bacteria</taxon>
        <taxon>Bacillati</taxon>
        <taxon>Actinomycetota</taxon>
        <taxon>Actinomycetes</taxon>
        <taxon>Micromonosporales</taxon>
        <taxon>Micromonosporaceae</taxon>
        <taxon>Hamadaea</taxon>
    </lineage>
</organism>
<dbReference type="PANTHER" id="PTHR42920:SF5">
    <property type="entry name" value="EAMA DOMAIN-CONTAINING PROTEIN"/>
    <property type="match status" value="1"/>
</dbReference>
<feature type="domain" description="EamA" evidence="8">
    <location>
        <begin position="172"/>
        <end position="305"/>
    </location>
</feature>
<feature type="transmembrane region" description="Helical" evidence="7">
    <location>
        <begin position="24"/>
        <end position="46"/>
    </location>
</feature>
<keyword evidence="6 7" id="KW-0472">Membrane</keyword>
<evidence type="ECO:0000256" key="3">
    <source>
        <dbReference type="ARBA" id="ARBA00022475"/>
    </source>
</evidence>
<sequence>MTTEVAVAAVPADVRPSTPRHRPAPGLGAVLCLVSAAGFGLSAVFAKQSYAAGISVPAMLAGRFAVAAVILWVIVAFRRPAFPTRRTLLMCVGLGGIGYASQAVLYFSSLAWIDASLTGLLLYLYPALVTGLAVLLRRERPDRRRYAALLCSAVGLVLILGSGGAIGSAAGIGVALALGSAAAYALYLTVAAGVPADLDVFLLSAIVCTSAWVTMTVTGYATGSMSGPREVAGWGWVVLLAIFSTVVPIATLLAGIRLVGAPTASILSCAEPAVTVATTAVVYGERLTAGQFVGGVVILAAVLVLQVRFRWGGSHTRHAG</sequence>
<feature type="transmembrane region" description="Helical" evidence="7">
    <location>
        <begin position="87"/>
        <end position="109"/>
    </location>
</feature>
<comment type="caution">
    <text evidence="9">The sequence shown here is derived from an EMBL/GenBank/DDBJ whole genome shotgun (WGS) entry which is preliminary data.</text>
</comment>
<comment type="similarity">
    <text evidence="2">Belongs to the EamA transporter family.</text>
</comment>
<evidence type="ECO:0000256" key="2">
    <source>
        <dbReference type="ARBA" id="ARBA00007362"/>
    </source>
</evidence>
<evidence type="ECO:0000256" key="4">
    <source>
        <dbReference type="ARBA" id="ARBA00022692"/>
    </source>
</evidence>
<comment type="subcellular location">
    <subcellularLocation>
        <location evidence="1">Cell membrane</location>
        <topology evidence="1">Multi-pass membrane protein</topology>
    </subcellularLocation>
</comment>
<evidence type="ECO:0000313" key="9">
    <source>
        <dbReference type="EMBL" id="MFC4133220.1"/>
    </source>
</evidence>
<feature type="transmembrane region" description="Helical" evidence="7">
    <location>
        <begin position="172"/>
        <end position="194"/>
    </location>
</feature>
<dbReference type="Pfam" id="PF00892">
    <property type="entry name" value="EamA"/>
    <property type="match status" value="2"/>
</dbReference>
<evidence type="ECO:0000313" key="10">
    <source>
        <dbReference type="Proteomes" id="UP001595816"/>
    </source>
</evidence>
<dbReference type="EMBL" id="JBHSAY010000010">
    <property type="protein sequence ID" value="MFC4133220.1"/>
    <property type="molecule type" value="Genomic_DNA"/>
</dbReference>
<feature type="transmembrane region" description="Helical" evidence="7">
    <location>
        <begin position="233"/>
        <end position="256"/>
    </location>
</feature>
<dbReference type="PANTHER" id="PTHR42920">
    <property type="entry name" value="OS03G0707200 PROTEIN-RELATED"/>
    <property type="match status" value="1"/>
</dbReference>
<feature type="transmembrane region" description="Helical" evidence="7">
    <location>
        <begin position="147"/>
        <end position="166"/>
    </location>
</feature>
<dbReference type="InterPro" id="IPR037185">
    <property type="entry name" value="EmrE-like"/>
</dbReference>
<feature type="transmembrane region" description="Helical" evidence="7">
    <location>
        <begin position="115"/>
        <end position="135"/>
    </location>
</feature>
<keyword evidence="3" id="KW-1003">Cell membrane</keyword>
<evidence type="ECO:0000256" key="7">
    <source>
        <dbReference type="SAM" id="Phobius"/>
    </source>
</evidence>
<accession>A0ABV8LSF5</accession>
<dbReference type="RefSeq" id="WP_253760973.1">
    <property type="nucleotide sequence ID" value="NZ_JAMZDZ010000001.1"/>
</dbReference>